<feature type="region of interest" description="Disordered" evidence="2">
    <location>
        <begin position="695"/>
        <end position="721"/>
    </location>
</feature>
<dbReference type="Proteomes" id="UP000095192">
    <property type="component" value="Unassembled WGS sequence"/>
</dbReference>
<dbReference type="InParanoid" id="A0A1D3D7C8"/>
<feature type="compositionally biased region" description="Basic and acidic residues" evidence="2">
    <location>
        <begin position="428"/>
        <end position="443"/>
    </location>
</feature>
<dbReference type="VEuPathDB" id="ToxoDB:cyc_05906"/>
<evidence type="ECO:0000313" key="3">
    <source>
        <dbReference type="EMBL" id="OEH79320.1"/>
    </source>
</evidence>
<sequence>MQPSEAPRSSVAAGSRALSPLEASSAAAGAAKSRSSSESQARGNAPSQNLPGGSHLSDLQDLETSAAVFRTGLSQLINSFSAATERSAGSLAAASPAREPAAQLAKTASSSSSLSASPEQLEATQPVPSLRPSLMSHTGDPQGPDVPVLSSSSSFSLLAQPEAALVSPQPPSDARGRQRSPMASITSSFPCSPSSSAARTEAKGALAATPAADGAPVQSLSPTLPAEKAPRSPRDDRRAAPRLLLSGVSARPQASTAQPSRLLFAESSAGENSSSKRESSSPRERKSSNRGSQQQRGSPAPLPPQQQQESEQRHGEHSTPLTLLPSLASSALSSVADDAASTSVSKGKRSVVEPGSSSNVRSSGGDSLLCSPSSAASAKGHARPAESSSSSGKATKPRTGTDRLSYSWDSLLDASSDGSGSSSDEEGAEKTSRKAARDEKIQSARDFPPSSRRSTSSLGESGSGKTEEAQRQRPQHTQSLATPPGVSKGDVSRDLMQQQMMLLPRQQQLLQRKLQGGGPYPGRALMVDERLSCRVPPGCGQQLQPHSFPQPFDMRKQNEVAVQQNELEIIRMQMGNIRAALESCRAAAAVEKEEFLQLTAELRQHRAMGTGELSSSLLQKQKLSSSIALTQQKEAELKEKEEKLKADLKRQQEEYIAEHKRLLEAQQLEAVAALETEREQQREQQQALLEEQLQNEREQMQQQQMQPQEAKEKILEGQQQQLLQEQQRPLLPEDQREQLMQQAALQQEQITKQQREVLQQQLQGQPPGRAQDAIVLFSPTATKDEQRLKIQELEKAIREQYMELEASRNLPIPKSVLQERSKLMLQQPSQHLDGLPPALSPVTTLPSSALAPTGLPHSPAVKLYEPEEAAEREHYKALNEELQKLCVSLQAQVLQLHQQQEQQKGSPLQQEQITFASQKLSELEAKVVAQAMEGHQELKRTHGLLEEAQASQQGLEALQEQTKVAQEAARRYAAEYLAATQEKEEAAAKVRESRALHAAVEEEKEKLTRSLSLLEDETKQIKQNLEQEKERLHTQKEQEKKALLKQLQQEREHMNHEARQVQQRLLEEKEQLMLQLQRERDTMERQTEKEKAQLAKEKGETERAHRALLRKLEASTSESLVMKQQAEAADFERKMLAARCEKLQRELDQQQQQQQQMIKERHRKLEAQLHEERAMNQQHAERLKRLHTEQLEELQQKYENTIQTLRQKGTEKAERKATALQAKLATLQGEQEERKRKMLLQHQQDLQNERQELENEMKRLKHEIAVQREKRDAEAESSREQYKKEREDLEKQWQTKLDEATEQVQSLEARLKEEAQKRKQGDLFRNALTQRLEKLGEEVQDLQRSMEELSAKYESAKNSRDKALARHEHLEDELNRTRHQQKQSLQHLAKRRQNMLAANEKFKEMQDALSDASAEASKRQQEAASYKKRVQQREQIIEELQGELEILDKRYQQTQQQLTAAASAQADAARLTEEVSGLKSALAEAKSKHRAAHEENLATQAALMKLQREAEAEKDDLKTTSAVEIEVTKEECSALSQRLTAAEALVKELREAHAAERQKAAAASAAATDAKAAAATAEERVVQLKERINALQLDKSRLEIELNQKNHKAQEASAEAAAALQSMRACFTDFNRHHEHMMRDVIENIRSKDQGVSSAAPTRASPAVDSSGAAAISAQVQQLSQQLAELSVRQQQLSHQQSLTGQEGTANVARAAASSAAAGDNNEALQIIKQLEVAEAICSLSEYLSPLLGLEALGKVVSPRSRAAALWEKVSRSKPAQPAAEEQLRQAVQLIQRRAAATAASPLQQQDEAVAALLQAATAAHPMALVHAARGLGPLLDSSITLQLLGKAKAAGAPTIELVSAAYRCLPEDQAMGFCKTLQTQENLILPQREQLILVDEVLQLLQQSLQLATMVERQNSSDGKHLQFSGPPASPPQYGGGLATPGAYPAAVPPAMPPGSAAAFQVPQAHVPRRGQSVVCCSGTGSSSRLVSPVSAPAPGTLAVRGKDKAFVCHSPPRTYGVNARLSYELQPTEQMPFRRKDNPLFLERLEGCSYPPHDPDQGQQLFKPLSKVLARLAACITAPCAPHLSPLAAMGTITVCIPGLDHVHIVPKVIILRLHAANRECQYRGLSSQWKSYHYPTLA</sequence>
<feature type="coiled-coil region" evidence="1">
    <location>
        <begin position="783"/>
        <end position="810"/>
    </location>
</feature>
<feature type="compositionally biased region" description="Low complexity" evidence="2">
    <location>
        <begin position="289"/>
        <end position="299"/>
    </location>
</feature>
<feature type="compositionally biased region" description="Low complexity" evidence="2">
    <location>
        <begin position="318"/>
        <end position="345"/>
    </location>
</feature>
<feature type="compositionally biased region" description="Low complexity" evidence="2">
    <location>
        <begin position="149"/>
        <end position="158"/>
    </location>
</feature>
<comment type="caution">
    <text evidence="3">The sequence shown here is derived from an EMBL/GenBank/DDBJ whole genome shotgun (WGS) entry which is preliminary data.</text>
</comment>
<evidence type="ECO:0000256" key="1">
    <source>
        <dbReference type="SAM" id="Coils"/>
    </source>
</evidence>
<name>A0A1D3D7C8_9EIME</name>
<feature type="region of interest" description="Disordered" evidence="2">
    <location>
        <begin position="1"/>
        <end position="58"/>
    </location>
</feature>
<feature type="compositionally biased region" description="Low complexity" evidence="2">
    <location>
        <begin position="183"/>
        <end position="216"/>
    </location>
</feature>
<gene>
    <name evidence="3" type="ORF">cyc_05906</name>
</gene>
<feature type="region of interest" description="Disordered" evidence="2">
    <location>
        <begin position="1266"/>
        <end position="1288"/>
    </location>
</feature>
<feature type="region of interest" description="Disordered" evidence="2">
    <location>
        <begin position="85"/>
        <end position="490"/>
    </location>
</feature>
<reference evidence="3 4" key="1">
    <citation type="journal article" date="2016" name="BMC Genomics">
        <title>Comparative genomics reveals Cyclospora cayetanensis possesses coccidia-like metabolism and invasion components but unique surface antigens.</title>
        <authorList>
            <person name="Liu S."/>
            <person name="Wang L."/>
            <person name="Zheng H."/>
            <person name="Xu Z."/>
            <person name="Roellig D.M."/>
            <person name="Li N."/>
            <person name="Frace M.A."/>
            <person name="Tang K."/>
            <person name="Arrowood M.J."/>
            <person name="Moss D.M."/>
            <person name="Zhang L."/>
            <person name="Feng Y."/>
            <person name="Xiao L."/>
        </authorList>
    </citation>
    <scope>NUCLEOTIDE SEQUENCE [LARGE SCALE GENOMIC DNA]</scope>
    <source>
        <strain evidence="3 4">CHN_HEN01</strain>
    </source>
</reference>
<protein>
    <recommendedName>
        <fullName evidence="5">Trichohyalin</fullName>
    </recommendedName>
</protein>
<dbReference type="PANTHER" id="PTHR48125">
    <property type="entry name" value="LP07818P1"/>
    <property type="match status" value="1"/>
</dbReference>
<keyword evidence="1" id="KW-0175">Coiled coil</keyword>
<feature type="coiled-coil region" evidence="1">
    <location>
        <begin position="1669"/>
        <end position="1696"/>
    </location>
</feature>
<feature type="compositionally biased region" description="Low complexity" evidence="2">
    <location>
        <begin position="450"/>
        <end position="464"/>
    </location>
</feature>
<feature type="compositionally biased region" description="Low complexity" evidence="2">
    <location>
        <begin position="15"/>
        <end position="41"/>
    </location>
</feature>
<dbReference type="EMBL" id="JROU02000427">
    <property type="protein sequence ID" value="OEH79320.1"/>
    <property type="molecule type" value="Genomic_DNA"/>
</dbReference>
<dbReference type="VEuPathDB" id="ToxoDB:LOC34622188"/>
<evidence type="ECO:0000256" key="2">
    <source>
        <dbReference type="SAM" id="MobiDB-lite"/>
    </source>
</evidence>
<keyword evidence="4" id="KW-1185">Reference proteome</keyword>
<feature type="region of interest" description="Disordered" evidence="2">
    <location>
        <begin position="1919"/>
        <end position="1939"/>
    </location>
</feature>
<organism evidence="3 4">
    <name type="scientific">Cyclospora cayetanensis</name>
    <dbReference type="NCBI Taxonomy" id="88456"/>
    <lineage>
        <taxon>Eukaryota</taxon>
        <taxon>Sar</taxon>
        <taxon>Alveolata</taxon>
        <taxon>Apicomplexa</taxon>
        <taxon>Conoidasida</taxon>
        <taxon>Coccidia</taxon>
        <taxon>Eucoccidiorida</taxon>
        <taxon>Eimeriorina</taxon>
        <taxon>Eimeriidae</taxon>
        <taxon>Cyclospora</taxon>
    </lineage>
</organism>
<feature type="compositionally biased region" description="Basic and acidic residues" evidence="2">
    <location>
        <begin position="274"/>
        <end position="287"/>
    </location>
</feature>
<feature type="compositionally biased region" description="Basic and acidic residues" evidence="2">
    <location>
        <begin position="228"/>
        <end position="239"/>
    </location>
</feature>
<evidence type="ECO:0000313" key="4">
    <source>
        <dbReference type="Proteomes" id="UP000095192"/>
    </source>
</evidence>
<feature type="compositionally biased region" description="Low complexity" evidence="2">
    <location>
        <begin position="404"/>
        <end position="422"/>
    </location>
</feature>
<feature type="coiled-coil region" evidence="1">
    <location>
        <begin position="872"/>
        <end position="899"/>
    </location>
</feature>
<proteinExistence type="predicted"/>
<feature type="compositionally biased region" description="Low complexity" evidence="2">
    <location>
        <begin position="355"/>
        <end position="378"/>
    </location>
</feature>
<dbReference type="PANTHER" id="PTHR48125:SF10">
    <property type="entry name" value="OS12G0136300 PROTEIN"/>
    <property type="match status" value="1"/>
</dbReference>
<accession>A0A1D3D7C8</accession>
<feature type="compositionally biased region" description="Low complexity" evidence="2">
    <location>
        <begin position="90"/>
        <end position="117"/>
    </location>
</feature>
<evidence type="ECO:0008006" key="5">
    <source>
        <dbReference type="Google" id="ProtNLM"/>
    </source>
</evidence>